<keyword evidence="6" id="KW-1003">Cell membrane</keyword>
<comment type="subcellular location">
    <subcellularLocation>
        <location evidence="6">Cell membrane</location>
        <topology evidence="6">Multi-pass membrane protein</topology>
    </subcellularLocation>
    <subcellularLocation>
        <location evidence="1">Membrane</location>
    </subcellularLocation>
</comment>
<feature type="compositionally biased region" description="Low complexity" evidence="7">
    <location>
        <begin position="38"/>
        <end position="52"/>
    </location>
</feature>
<evidence type="ECO:0000256" key="7">
    <source>
        <dbReference type="SAM" id="MobiDB-lite"/>
    </source>
</evidence>
<feature type="non-terminal residue" evidence="8">
    <location>
        <position position="244"/>
    </location>
</feature>
<comment type="caution">
    <text evidence="6">Lacks conserved residue(s) required for the propagation of feature annotation.</text>
</comment>
<keyword evidence="3 6" id="KW-0812">Transmembrane</keyword>
<dbReference type="PANTHER" id="PTHR23427">
    <property type="entry name" value="SURFEIT LOCUS PROTEIN"/>
    <property type="match status" value="1"/>
</dbReference>
<keyword evidence="5 6" id="KW-0472">Membrane</keyword>
<dbReference type="InterPro" id="IPR002994">
    <property type="entry name" value="Surf1/Shy1"/>
</dbReference>
<dbReference type="PROSITE" id="PS50895">
    <property type="entry name" value="SURF1"/>
    <property type="match status" value="1"/>
</dbReference>
<comment type="similarity">
    <text evidence="2 6">Belongs to the SURF1 family.</text>
</comment>
<keyword evidence="4 6" id="KW-1133">Transmembrane helix</keyword>
<dbReference type="Pfam" id="PF02104">
    <property type="entry name" value="SURF1"/>
    <property type="match status" value="1"/>
</dbReference>
<evidence type="ECO:0000256" key="3">
    <source>
        <dbReference type="ARBA" id="ARBA00022692"/>
    </source>
</evidence>
<dbReference type="Proteomes" id="UP000823521">
    <property type="component" value="Unassembled WGS sequence"/>
</dbReference>
<dbReference type="CDD" id="cd06662">
    <property type="entry name" value="SURF1"/>
    <property type="match status" value="1"/>
</dbReference>
<dbReference type="PANTHER" id="PTHR23427:SF2">
    <property type="entry name" value="SURFEIT LOCUS PROTEIN 1"/>
    <property type="match status" value="1"/>
</dbReference>
<proteinExistence type="inferred from homology"/>
<sequence>MVLLGMWQFSRYEERTAINDRIDNAGRVAPAPLRDRLPAPTGPAGTAGAAPSADTAWTRVTATGRYDNANVILVRGRTVESRVGFEVLTPLVLADGSAVLVDRGWVPPAPGGATVQPQIPDAPTGEVTVVGRVHLTESSPGVVERRNGRIETRRVGVPRIARELPYPVYGAYLLLEEQTSSAEPAMFEAIPIKHENNWLNGGYAVQWWIFAVMALFAYGWLARREARGGSGGTAEPQDRAAEPA</sequence>
<organism evidence="8 9">
    <name type="scientific">Micromonospora echinofusca</name>
    <dbReference type="NCBI Taxonomy" id="47858"/>
    <lineage>
        <taxon>Bacteria</taxon>
        <taxon>Bacillati</taxon>
        <taxon>Actinomycetota</taxon>
        <taxon>Actinomycetes</taxon>
        <taxon>Micromonosporales</taxon>
        <taxon>Micromonosporaceae</taxon>
        <taxon>Micromonospora</taxon>
    </lineage>
</organism>
<reference evidence="8 9" key="1">
    <citation type="submission" date="2019-12" db="EMBL/GenBank/DDBJ databases">
        <title>Whole genome sequencing of endophytic Actinobacterium Micromonospora sp. MPMI6T.</title>
        <authorList>
            <person name="Evv R."/>
            <person name="Podile A.R."/>
        </authorList>
    </citation>
    <scope>NUCLEOTIDE SEQUENCE [LARGE SCALE GENOMIC DNA]</scope>
    <source>
        <strain evidence="8 9">MPMI6</strain>
    </source>
</reference>
<evidence type="ECO:0000256" key="4">
    <source>
        <dbReference type="ARBA" id="ARBA00022989"/>
    </source>
</evidence>
<keyword evidence="9" id="KW-1185">Reference proteome</keyword>
<evidence type="ECO:0000313" key="9">
    <source>
        <dbReference type="Proteomes" id="UP000823521"/>
    </source>
</evidence>
<protein>
    <recommendedName>
        <fullName evidence="6">SURF1-like protein</fullName>
    </recommendedName>
</protein>
<evidence type="ECO:0000313" key="8">
    <source>
        <dbReference type="EMBL" id="MBO4210148.1"/>
    </source>
</evidence>
<evidence type="ECO:0000256" key="5">
    <source>
        <dbReference type="ARBA" id="ARBA00023136"/>
    </source>
</evidence>
<name>A0ABS3W0E0_MICEH</name>
<evidence type="ECO:0000256" key="2">
    <source>
        <dbReference type="ARBA" id="ARBA00007165"/>
    </source>
</evidence>
<feature type="transmembrane region" description="Helical" evidence="6">
    <location>
        <begin position="203"/>
        <end position="221"/>
    </location>
</feature>
<dbReference type="EMBL" id="WVUH01000415">
    <property type="protein sequence ID" value="MBO4210148.1"/>
    <property type="molecule type" value="Genomic_DNA"/>
</dbReference>
<comment type="caution">
    <text evidence="8">The sequence shown here is derived from an EMBL/GenBank/DDBJ whole genome shotgun (WGS) entry which is preliminary data.</text>
</comment>
<dbReference type="InterPro" id="IPR045214">
    <property type="entry name" value="Surf1/Surf4"/>
</dbReference>
<accession>A0ABS3W0E0</accession>
<gene>
    <name evidence="8" type="ORF">GSF22_29760</name>
</gene>
<feature type="region of interest" description="Disordered" evidence="7">
    <location>
        <begin position="29"/>
        <end position="52"/>
    </location>
</feature>
<evidence type="ECO:0000256" key="1">
    <source>
        <dbReference type="ARBA" id="ARBA00004370"/>
    </source>
</evidence>
<evidence type="ECO:0000256" key="6">
    <source>
        <dbReference type="RuleBase" id="RU363076"/>
    </source>
</evidence>